<keyword evidence="3" id="KW-0812">Transmembrane</keyword>
<keyword evidence="1" id="KW-0479">Metal-binding</keyword>
<dbReference type="Gene3D" id="3.30.420.10">
    <property type="entry name" value="Ribonuclease H-like superfamily/Ribonuclease H"/>
    <property type="match status" value="1"/>
</dbReference>
<dbReference type="PANTHER" id="PTHR42648">
    <property type="entry name" value="TRANSPOSASE, PUTATIVE-RELATED"/>
    <property type="match status" value="1"/>
</dbReference>
<protein>
    <submittedName>
        <fullName evidence="5">Putative LRR receptor-like protein kinase</fullName>
    </submittedName>
</protein>
<dbReference type="InterPro" id="IPR039537">
    <property type="entry name" value="Retrotran_Ty1/copia-like"/>
</dbReference>
<sequence>MDLCGPMRVEIFNGIQHQTSTARTPKQNGIVERRNRTLVEAARIMLNAAKFPLFFWFEAIATTCFTQNRSLVIRRHKRTPYHIINGWKLFVKFFYIFGSLCNIVIYGDNLDKMKEIAETVTTSNVLDLLFSQMFDELLNGTTTVVSKSFDVTAADALNQRQQQNITPSISTTIAADTTPLIIQTTPETTSQAPTQASAVTTIENINRPLCKNVINMKWLWKNKRDEENTVIRNKARLVAKGYGQKEGSNFEESFTLVAWLEAVWLFVAYVTHKSFPVYQMDVKTTFLYGPLKEEVYVNHPDGFIDLHHLNKVYHIRKTSYGLKQAPRACVGTLMATKPLDANLSGTPVDQTKYRSMVGVLMYLTASRPDVVNATCYYARYQARPTGKHLKEEHVAKGIVELFFVKTEYQLTGLFTKALSKDRYKYLVRRLSVRCLTPEELEVLENESA</sequence>
<keyword evidence="2" id="KW-0378">Hydrolase</keyword>
<dbReference type="PROSITE" id="PS50994">
    <property type="entry name" value="INTEGRASE"/>
    <property type="match status" value="1"/>
</dbReference>
<dbReference type="EMBL" id="BKCJ010008194">
    <property type="protein sequence ID" value="GEU81025.1"/>
    <property type="molecule type" value="Genomic_DNA"/>
</dbReference>
<name>A0A6L2N8N6_TANCI</name>
<feature type="domain" description="Integrase catalytic" evidence="4">
    <location>
        <begin position="14"/>
        <end position="88"/>
    </location>
</feature>
<dbReference type="GO" id="GO:0003676">
    <property type="term" value="F:nucleic acid binding"/>
    <property type="evidence" value="ECO:0007669"/>
    <property type="project" value="InterPro"/>
</dbReference>
<dbReference type="GO" id="GO:0016301">
    <property type="term" value="F:kinase activity"/>
    <property type="evidence" value="ECO:0007669"/>
    <property type="project" value="UniProtKB-KW"/>
</dbReference>
<dbReference type="GO" id="GO:0015074">
    <property type="term" value="P:DNA integration"/>
    <property type="evidence" value="ECO:0007669"/>
    <property type="project" value="InterPro"/>
</dbReference>
<dbReference type="InterPro" id="IPR036397">
    <property type="entry name" value="RNaseH_sf"/>
</dbReference>
<evidence type="ECO:0000313" key="5">
    <source>
        <dbReference type="EMBL" id="GEU81025.1"/>
    </source>
</evidence>
<evidence type="ECO:0000259" key="4">
    <source>
        <dbReference type="PROSITE" id="PS50994"/>
    </source>
</evidence>
<keyword evidence="5" id="KW-0808">Transferase</keyword>
<evidence type="ECO:0000256" key="3">
    <source>
        <dbReference type="SAM" id="Phobius"/>
    </source>
</evidence>
<keyword evidence="3" id="KW-1133">Transmembrane helix</keyword>
<dbReference type="GO" id="GO:0016787">
    <property type="term" value="F:hydrolase activity"/>
    <property type="evidence" value="ECO:0007669"/>
    <property type="project" value="UniProtKB-KW"/>
</dbReference>
<dbReference type="GO" id="GO:0046872">
    <property type="term" value="F:metal ion binding"/>
    <property type="evidence" value="ECO:0007669"/>
    <property type="project" value="UniProtKB-KW"/>
</dbReference>
<dbReference type="PANTHER" id="PTHR42648:SF18">
    <property type="entry name" value="RETROTRANSPOSON, UNCLASSIFIED-LIKE PROTEIN"/>
    <property type="match status" value="1"/>
</dbReference>
<dbReference type="InterPro" id="IPR013103">
    <property type="entry name" value="RVT_2"/>
</dbReference>
<organism evidence="5">
    <name type="scientific">Tanacetum cinerariifolium</name>
    <name type="common">Dalmatian daisy</name>
    <name type="synonym">Chrysanthemum cinerariifolium</name>
    <dbReference type="NCBI Taxonomy" id="118510"/>
    <lineage>
        <taxon>Eukaryota</taxon>
        <taxon>Viridiplantae</taxon>
        <taxon>Streptophyta</taxon>
        <taxon>Embryophyta</taxon>
        <taxon>Tracheophyta</taxon>
        <taxon>Spermatophyta</taxon>
        <taxon>Magnoliopsida</taxon>
        <taxon>eudicotyledons</taxon>
        <taxon>Gunneridae</taxon>
        <taxon>Pentapetalae</taxon>
        <taxon>asterids</taxon>
        <taxon>campanulids</taxon>
        <taxon>Asterales</taxon>
        <taxon>Asteraceae</taxon>
        <taxon>Asteroideae</taxon>
        <taxon>Anthemideae</taxon>
        <taxon>Anthemidinae</taxon>
        <taxon>Tanacetum</taxon>
    </lineage>
</organism>
<dbReference type="SUPFAM" id="SSF53098">
    <property type="entry name" value="Ribonuclease H-like"/>
    <property type="match status" value="1"/>
</dbReference>
<accession>A0A6L2N8N6</accession>
<proteinExistence type="predicted"/>
<reference evidence="5" key="1">
    <citation type="journal article" date="2019" name="Sci. Rep.">
        <title>Draft genome of Tanacetum cinerariifolium, the natural source of mosquito coil.</title>
        <authorList>
            <person name="Yamashiro T."/>
            <person name="Shiraishi A."/>
            <person name="Satake H."/>
            <person name="Nakayama K."/>
        </authorList>
    </citation>
    <scope>NUCLEOTIDE SEQUENCE</scope>
</reference>
<keyword evidence="5" id="KW-0675">Receptor</keyword>
<dbReference type="AlphaFoldDB" id="A0A6L2N8N6"/>
<feature type="transmembrane region" description="Helical" evidence="3">
    <location>
        <begin position="89"/>
        <end position="107"/>
    </location>
</feature>
<evidence type="ECO:0000256" key="1">
    <source>
        <dbReference type="ARBA" id="ARBA00022723"/>
    </source>
</evidence>
<evidence type="ECO:0000256" key="2">
    <source>
        <dbReference type="ARBA" id="ARBA00022801"/>
    </source>
</evidence>
<comment type="caution">
    <text evidence="5">The sequence shown here is derived from an EMBL/GenBank/DDBJ whole genome shotgun (WGS) entry which is preliminary data.</text>
</comment>
<dbReference type="InterPro" id="IPR012337">
    <property type="entry name" value="RNaseH-like_sf"/>
</dbReference>
<keyword evidence="5" id="KW-0418">Kinase</keyword>
<gene>
    <name evidence="5" type="ORF">Tci_053003</name>
</gene>
<keyword evidence="3" id="KW-0472">Membrane</keyword>
<dbReference type="Pfam" id="PF07727">
    <property type="entry name" value="RVT_2"/>
    <property type="match status" value="1"/>
</dbReference>
<dbReference type="InterPro" id="IPR001584">
    <property type="entry name" value="Integrase_cat-core"/>
</dbReference>